<evidence type="ECO:0000256" key="1">
    <source>
        <dbReference type="SAM" id="Phobius"/>
    </source>
</evidence>
<accession>A0A0K9PB05</accession>
<evidence type="ECO:0000313" key="3">
    <source>
        <dbReference type="Proteomes" id="UP000036987"/>
    </source>
</evidence>
<keyword evidence="1" id="KW-1133">Transmembrane helix</keyword>
<protein>
    <submittedName>
        <fullName evidence="2">Uncharacterized protein</fullName>
    </submittedName>
</protein>
<sequence>MYLTNEEVEVEAMIELKEFYKLTKNWQGDPCAPKDRSCLGRSGMNLASDGLYGEISTSLENFKQLKSFVEGNPHLCYKLEECERNSSKKTVIAIFAVVFSVIVVLLIVFLVWKVKNRTPTRECTNLVP</sequence>
<dbReference type="PANTHER" id="PTHR45631">
    <property type="entry name" value="OS07G0107800 PROTEIN-RELATED"/>
    <property type="match status" value="1"/>
</dbReference>
<name>A0A0K9PB05_ZOSMR</name>
<organism evidence="2 3">
    <name type="scientific">Zostera marina</name>
    <name type="common">Eelgrass</name>
    <dbReference type="NCBI Taxonomy" id="29655"/>
    <lineage>
        <taxon>Eukaryota</taxon>
        <taxon>Viridiplantae</taxon>
        <taxon>Streptophyta</taxon>
        <taxon>Embryophyta</taxon>
        <taxon>Tracheophyta</taxon>
        <taxon>Spermatophyta</taxon>
        <taxon>Magnoliopsida</taxon>
        <taxon>Liliopsida</taxon>
        <taxon>Zosteraceae</taxon>
        <taxon>Zostera</taxon>
    </lineage>
</organism>
<evidence type="ECO:0000313" key="2">
    <source>
        <dbReference type="EMBL" id="KMZ66139.1"/>
    </source>
</evidence>
<feature type="transmembrane region" description="Helical" evidence="1">
    <location>
        <begin position="91"/>
        <end position="112"/>
    </location>
</feature>
<dbReference type="AlphaFoldDB" id="A0A0K9PB05"/>
<proteinExistence type="predicted"/>
<dbReference type="EMBL" id="LFYR01000981">
    <property type="protein sequence ID" value="KMZ66139.1"/>
    <property type="molecule type" value="Genomic_DNA"/>
</dbReference>
<dbReference type="OrthoDB" id="1746734at2759"/>
<keyword evidence="1" id="KW-0812">Transmembrane</keyword>
<reference evidence="3" key="1">
    <citation type="journal article" date="2016" name="Nature">
        <title>The genome of the seagrass Zostera marina reveals angiosperm adaptation to the sea.</title>
        <authorList>
            <person name="Olsen J.L."/>
            <person name="Rouze P."/>
            <person name="Verhelst B."/>
            <person name="Lin Y.-C."/>
            <person name="Bayer T."/>
            <person name="Collen J."/>
            <person name="Dattolo E."/>
            <person name="De Paoli E."/>
            <person name="Dittami S."/>
            <person name="Maumus F."/>
            <person name="Michel G."/>
            <person name="Kersting A."/>
            <person name="Lauritano C."/>
            <person name="Lohaus R."/>
            <person name="Toepel M."/>
            <person name="Tonon T."/>
            <person name="Vanneste K."/>
            <person name="Amirebrahimi M."/>
            <person name="Brakel J."/>
            <person name="Bostroem C."/>
            <person name="Chovatia M."/>
            <person name="Grimwood J."/>
            <person name="Jenkins J.W."/>
            <person name="Jueterbock A."/>
            <person name="Mraz A."/>
            <person name="Stam W.T."/>
            <person name="Tice H."/>
            <person name="Bornberg-Bauer E."/>
            <person name="Green P.J."/>
            <person name="Pearson G.A."/>
            <person name="Procaccini G."/>
            <person name="Duarte C.M."/>
            <person name="Schmutz J."/>
            <person name="Reusch T.B.H."/>
            <person name="Van de Peer Y."/>
        </authorList>
    </citation>
    <scope>NUCLEOTIDE SEQUENCE [LARGE SCALE GENOMIC DNA]</scope>
    <source>
        <strain evidence="3">cv. Finnish</strain>
    </source>
</reference>
<dbReference type="Proteomes" id="UP000036987">
    <property type="component" value="Unassembled WGS sequence"/>
</dbReference>
<dbReference type="PANTHER" id="PTHR45631:SF202">
    <property type="entry name" value="SENESCENCE-INDUCED RECEPTOR-LIKE SERINE_THREONINE-PROTEIN KINASE"/>
    <property type="match status" value="1"/>
</dbReference>
<keyword evidence="3" id="KW-1185">Reference proteome</keyword>
<comment type="caution">
    <text evidence="2">The sequence shown here is derived from an EMBL/GenBank/DDBJ whole genome shotgun (WGS) entry which is preliminary data.</text>
</comment>
<gene>
    <name evidence="2" type="ORF">ZOSMA_2G01510</name>
</gene>
<keyword evidence="1" id="KW-0472">Membrane</keyword>